<evidence type="ECO:0000313" key="2">
    <source>
        <dbReference type="Proteomes" id="UP000276133"/>
    </source>
</evidence>
<comment type="caution">
    <text evidence="1">The sequence shown here is derived from an EMBL/GenBank/DDBJ whole genome shotgun (WGS) entry which is preliminary data.</text>
</comment>
<evidence type="ECO:0000313" key="1">
    <source>
        <dbReference type="EMBL" id="RNA13973.1"/>
    </source>
</evidence>
<name>A0A3M7QRS9_BRAPC</name>
<proteinExistence type="predicted"/>
<protein>
    <submittedName>
        <fullName evidence="1">Uncharacterized protein</fullName>
    </submittedName>
</protein>
<reference evidence="1 2" key="1">
    <citation type="journal article" date="2018" name="Sci. Rep.">
        <title>Genomic signatures of local adaptation to the degree of environmental predictability in rotifers.</title>
        <authorList>
            <person name="Franch-Gras L."/>
            <person name="Hahn C."/>
            <person name="Garcia-Roger E.M."/>
            <person name="Carmona M.J."/>
            <person name="Serra M."/>
            <person name="Gomez A."/>
        </authorList>
    </citation>
    <scope>NUCLEOTIDE SEQUENCE [LARGE SCALE GENOMIC DNA]</scope>
    <source>
        <strain evidence="1">HYR1</strain>
    </source>
</reference>
<dbReference type="Proteomes" id="UP000276133">
    <property type="component" value="Unassembled WGS sequence"/>
</dbReference>
<gene>
    <name evidence="1" type="ORF">BpHYR1_051962</name>
</gene>
<dbReference type="EMBL" id="REGN01005284">
    <property type="protein sequence ID" value="RNA13973.1"/>
    <property type="molecule type" value="Genomic_DNA"/>
</dbReference>
<dbReference type="AlphaFoldDB" id="A0A3M7QRS9"/>
<organism evidence="1 2">
    <name type="scientific">Brachionus plicatilis</name>
    <name type="common">Marine rotifer</name>
    <name type="synonym">Brachionus muelleri</name>
    <dbReference type="NCBI Taxonomy" id="10195"/>
    <lineage>
        <taxon>Eukaryota</taxon>
        <taxon>Metazoa</taxon>
        <taxon>Spiralia</taxon>
        <taxon>Gnathifera</taxon>
        <taxon>Rotifera</taxon>
        <taxon>Eurotatoria</taxon>
        <taxon>Monogononta</taxon>
        <taxon>Pseudotrocha</taxon>
        <taxon>Ploima</taxon>
        <taxon>Brachionidae</taxon>
        <taxon>Brachionus</taxon>
    </lineage>
</organism>
<keyword evidence="2" id="KW-1185">Reference proteome</keyword>
<sequence length="156" mass="18574">MSNKLIFNQSILRISYHYVIIIITVPRLTNRQIIIFQNSQAPNFLVCLDCPFQVLLFPYPATKSPFDKRPKTFGIEYTLINTNKIEKKKEKSLRKLKKNVKIDIFYLSKWKEIFKFRISYLKNPVKNKTRNTRKKCEHIIFKSMNFEKKTCSLSGC</sequence>
<accession>A0A3M7QRS9</accession>